<feature type="domain" description="Carboxylesterase type B" evidence="1">
    <location>
        <begin position="2"/>
        <end position="457"/>
    </location>
</feature>
<reference evidence="2 3" key="2">
    <citation type="submission" date="2018-10" db="EMBL/GenBank/DDBJ databases">
        <authorList>
            <consortium name="Pathogen Informatics"/>
        </authorList>
    </citation>
    <scope>NUCLEOTIDE SEQUENCE [LARGE SCALE GENOMIC DNA]</scope>
</reference>
<accession>A0A0N4VJ28</accession>
<proteinExistence type="predicted"/>
<dbReference type="Pfam" id="PF00135">
    <property type="entry name" value="COesterase"/>
    <property type="match status" value="1"/>
</dbReference>
<dbReference type="OrthoDB" id="19653at2759"/>
<evidence type="ECO:0000259" key="1">
    <source>
        <dbReference type="Pfam" id="PF00135"/>
    </source>
</evidence>
<sequence>MCDTHGPRAPQKEILPIQRFAPAVPTSEDCLYLNPDGRAVLVFIHGGGFATHTSANYGDYNICKTLCSRELVVVTIQYRLGILGFSATGDEHSIPNLGLWDQAMALKWVKTNIANFKGNPENITIFGQSAGAASVDMLCLSPHTNVLFNKAFALGGSASCGWAMINIEDLRNATINFAMKLGWRPPENGSRSEISQSLMDFLRKQPSKKLALGMSEAKRTNKNPYGLFFVPVVDGDFFPASIPELRKQAPKKSFMIGTTEYEGLLFVALAKKYYGIKKLKKIIPEKFTADKYQDYEELKSKVTAMYLKPQQTKNEMTRAYVKLLSDLFINNGVHEFAQDMTFAGHTVYLYSFLYCNPKHFGFLGFFFPFKAATHAMELPYLFGKGLMSSFKPTIDDQKVMEKFHTLISNFAIYGDPNGTSMEKQWKPLTAEDTYCYLSIDKELVMKSNYEDRRPEFWHQLNARKLSILKDKKEAVEEKTV</sequence>
<dbReference type="InterPro" id="IPR002018">
    <property type="entry name" value="CarbesteraseB"/>
</dbReference>
<dbReference type="STRING" id="51028.A0A0N4VJ28"/>
<dbReference type="PANTHER" id="PTHR44590">
    <property type="entry name" value="CARBOXYLIC ESTER HYDROLASE-RELATED"/>
    <property type="match status" value="1"/>
</dbReference>
<dbReference type="ESTHER" id="entve-a0a0n4vj28">
    <property type="family name" value="Carb_B_Nematoda"/>
</dbReference>
<dbReference type="PANTHER" id="PTHR44590:SF3">
    <property type="entry name" value="CARBOXYLESTERASE TYPE B DOMAIN-CONTAINING PROTEIN"/>
    <property type="match status" value="1"/>
</dbReference>
<dbReference type="SUPFAM" id="SSF53474">
    <property type="entry name" value="alpha/beta-Hydrolases"/>
    <property type="match status" value="1"/>
</dbReference>
<dbReference type="InterPro" id="IPR029058">
    <property type="entry name" value="AB_hydrolase_fold"/>
</dbReference>
<gene>
    <name evidence="2" type="ORF">EVEC_LOCUS10174</name>
</gene>
<dbReference type="AlphaFoldDB" id="A0A0N4VJ28"/>
<dbReference type="WBParaSite" id="EVEC_0001084901-mRNA-1">
    <property type="protein sequence ID" value="EVEC_0001084901-mRNA-1"/>
    <property type="gene ID" value="EVEC_0001084901"/>
</dbReference>
<evidence type="ECO:0000313" key="3">
    <source>
        <dbReference type="Proteomes" id="UP000274131"/>
    </source>
</evidence>
<evidence type="ECO:0000313" key="2">
    <source>
        <dbReference type="EMBL" id="VDD95423.1"/>
    </source>
</evidence>
<dbReference type="EMBL" id="UXUI01010602">
    <property type="protein sequence ID" value="VDD95423.1"/>
    <property type="molecule type" value="Genomic_DNA"/>
</dbReference>
<organism evidence="4">
    <name type="scientific">Enterobius vermicularis</name>
    <name type="common">Human pinworm</name>
    <dbReference type="NCBI Taxonomy" id="51028"/>
    <lineage>
        <taxon>Eukaryota</taxon>
        <taxon>Metazoa</taxon>
        <taxon>Ecdysozoa</taxon>
        <taxon>Nematoda</taxon>
        <taxon>Chromadorea</taxon>
        <taxon>Rhabditida</taxon>
        <taxon>Spirurina</taxon>
        <taxon>Oxyuridomorpha</taxon>
        <taxon>Oxyuroidea</taxon>
        <taxon>Oxyuridae</taxon>
        <taxon>Enterobius</taxon>
    </lineage>
</organism>
<dbReference type="Proteomes" id="UP000274131">
    <property type="component" value="Unassembled WGS sequence"/>
</dbReference>
<name>A0A0N4VJ28_ENTVE</name>
<dbReference type="Gene3D" id="3.40.50.1820">
    <property type="entry name" value="alpha/beta hydrolase"/>
    <property type="match status" value="1"/>
</dbReference>
<evidence type="ECO:0000313" key="4">
    <source>
        <dbReference type="WBParaSite" id="EVEC_0001084901-mRNA-1"/>
    </source>
</evidence>
<reference evidence="4" key="1">
    <citation type="submission" date="2017-02" db="UniProtKB">
        <authorList>
            <consortium name="WormBaseParasite"/>
        </authorList>
    </citation>
    <scope>IDENTIFICATION</scope>
</reference>
<keyword evidence="3" id="KW-1185">Reference proteome</keyword>
<protein>
    <submittedName>
        <fullName evidence="4">COesterase domain-containing protein</fullName>
    </submittedName>
</protein>